<evidence type="ECO:0000256" key="8">
    <source>
        <dbReference type="ARBA" id="ARBA00022989"/>
    </source>
</evidence>
<evidence type="ECO:0000256" key="4">
    <source>
        <dbReference type="ARBA" id="ARBA00022475"/>
    </source>
</evidence>
<gene>
    <name evidence="13" type="ORF">Tel_06435</name>
</gene>
<feature type="compositionally biased region" description="Basic and acidic residues" evidence="11">
    <location>
        <begin position="161"/>
        <end position="170"/>
    </location>
</feature>
<dbReference type="InterPro" id="IPR037682">
    <property type="entry name" value="TonB_C"/>
</dbReference>
<dbReference type="GO" id="GO:0030288">
    <property type="term" value="C:outer membrane-bounded periplasmic space"/>
    <property type="evidence" value="ECO:0007669"/>
    <property type="project" value="InterPro"/>
</dbReference>
<evidence type="ECO:0000259" key="12">
    <source>
        <dbReference type="PROSITE" id="PS52015"/>
    </source>
</evidence>
<dbReference type="InterPro" id="IPR051045">
    <property type="entry name" value="TonB-dependent_transducer"/>
</dbReference>
<feature type="compositionally biased region" description="Low complexity" evidence="11">
    <location>
        <begin position="116"/>
        <end position="150"/>
    </location>
</feature>
<proteinExistence type="inferred from homology"/>
<dbReference type="PRINTS" id="PR01374">
    <property type="entry name" value="TONBPROTEIN"/>
</dbReference>
<dbReference type="KEGG" id="tee:Tel_06435"/>
<keyword evidence="9" id="KW-0472">Membrane</keyword>
<evidence type="ECO:0000256" key="11">
    <source>
        <dbReference type="SAM" id="MobiDB-lite"/>
    </source>
</evidence>
<dbReference type="Pfam" id="PF03544">
    <property type="entry name" value="TonB_C"/>
    <property type="match status" value="1"/>
</dbReference>
<dbReference type="InterPro" id="IPR006260">
    <property type="entry name" value="TonB/TolA_C"/>
</dbReference>
<dbReference type="GO" id="GO:0015031">
    <property type="term" value="P:protein transport"/>
    <property type="evidence" value="ECO:0007669"/>
    <property type="project" value="UniProtKB-UniRule"/>
</dbReference>
<dbReference type="InterPro" id="IPR003538">
    <property type="entry name" value="TonB"/>
</dbReference>
<evidence type="ECO:0000313" key="13">
    <source>
        <dbReference type="EMBL" id="ALP52820.1"/>
    </source>
</evidence>
<keyword evidence="14" id="KW-1185">Reference proteome</keyword>
<dbReference type="Gene3D" id="3.30.1150.10">
    <property type="match status" value="1"/>
</dbReference>
<keyword evidence="5 10" id="KW-0997">Cell inner membrane</keyword>
<evidence type="ECO:0000256" key="3">
    <source>
        <dbReference type="ARBA" id="ARBA00022448"/>
    </source>
</evidence>
<evidence type="ECO:0000256" key="1">
    <source>
        <dbReference type="ARBA" id="ARBA00004383"/>
    </source>
</evidence>
<dbReference type="Proteomes" id="UP000055136">
    <property type="component" value="Chromosome"/>
</dbReference>
<feature type="domain" description="TonB C-terminal" evidence="12">
    <location>
        <begin position="155"/>
        <end position="247"/>
    </location>
</feature>
<dbReference type="GO" id="GO:0031992">
    <property type="term" value="F:energy transducer activity"/>
    <property type="evidence" value="ECO:0007669"/>
    <property type="project" value="InterPro"/>
</dbReference>
<evidence type="ECO:0000256" key="7">
    <source>
        <dbReference type="ARBA" id="ARBA00022927"/>
    </source>
</evidence>
<dbReference type="AlphaFoldDB" id="A0A0S2TCI7"/>
<comment type="function">
    <text evidence="10">Interacts with outer membrane receptor proteins that carry out high-affinity binding and energy dependent uptake into the periplasmic space of specific substrates. It could act to transduce energy from the cytoplasmic membrane to specific energy-requiring processes in the outer membrane, resulting in the release into the periplasm of ligands bound by these outer membrane proteins.</text>
</comment>
<keyword evidence="4 10" id="KW-1003">Cell membrane</keyword>
<dbReference type="PROSITE" id="PS52015">
    <property type="entry name" value="TONB_CTD"/>
    <property type="match status" value="1"/>
</dbReference>
<keyword evidence="10" id="KW-0735">Signal-anchor</keyword>
<dbReference type="STRING" id="1748243.Tel_06435"/>
<dbReference type="SUPFAM" id="SSF74653">
    <property type="entry name" value="TolA/TonB C-terminal domain"/>
    <property type="match status" value="1"/>
</dbReference>
<organism evidence="13 14">
    <name type="scientific">Candidatus Tenderia electrophaga</name>
    <dbReference type="NCBI Taxonomy" id="1748243"/>
    <lineage>
        <taxon>Bacteria</taxon>
        <taxon>Pseudomonadati</taxon>
        <taxon>Pseudomonadota</taxon>
        <taxon>Gammaproteobacteria</taxon>
        <taxon>Candidatus Tenderiales</taxon>
        <taxon>Candidatus Tenderiaceae</taxon>
        <taxon>Candidatus Tenderia</taxon>
    </lineage>
</organism>
<dbReference type="PANTHER" id="PTHR33446">
    <property type="entry name" value="PROTEIN TONB-RELATED"/>
    <property type="match status" value="1"/>
</dbReference>
<feature type="compositionally biased region" description="Pro residues" evidence="11">
    <location>
        <begin position="65"/>
        <end position="101"/>
    </location>
</feature>
<dbReference type="GO" id="GO:0098797">
    <property type="term" value="C:plasma membrane protein complex"/>
    <property type="evidence" value="ECO:0007669"/>
    <property type="project" value="TreeGrafter"/>
</dbReference>
<dbReference type="NCBIfam" id="TIGR01352">
    <property type="entry name" value="tonB_Cterm"/>
    <property type="match status" value="1"/>
</dbReference>
<dbReference type="PANTHER" id="PTHR33446:SF2">
    <property type="entry name" value="PROTEIN TONB"/>
    <property type="match status" value="1"/>
</dbReference>
<protein>
    <recommendedName>
        <fullName evidence="10">Protein TonB</fullName>
    </recommendedName>
</protein>
<evidence type="ECO:0000256" key="2">
    <source>
        <dbReference type="ARBA" id="ARBA00006555"/>
    </source>
</evidence>
<comment type="similarity">
    <text evidence="2 10">Belongs to the TonB family.</text>
</comment>
<evidence type="ECO:0000256" key="5">
    <source>
        <dbReference type="ARBA" id="ARBA00022519"/>
    </source>
</evidence>
<evidence type="ECO:0000256" key="6">
    <source>
        <dbReference type="ARBA" id="ARBA00022692"/>
    </source>
</evidence>
<keyword evidence="8" id="KW-1133">Transmembrane helix</keyword>
<evidence type="ECO:0000256" key="10">
    <source>
        <dbReference type="RuleBase" id="RU362123"/>
    </source>
</evidence>
<evidence type="ECO:0000313" key="14">
    <source>
        <dbReference type="Proteomes" id="UP000055136"/>
    </source>
</evidence>
<evidence type="ECO:0000256" key="9">
    <source>
        <dbReference type="ARBA" id="ARBA00023136"/>
    </source>
</evidence>
<dbReference type="EMBL" id="CP013099">
    <property type="protein sequence ID" value="ALP52820.1"/>
    <property type="molecule type" value="Genomic_DNA"/>
</dbReference>
<dbReference type="GO" id="GO:0055085">
    <property type="term" value="P:transmembrane transport"/>
    <property type="evidence" value="ECO:0007669"/>
    <property type="project" value="InterPro"/>
</dbReference>
<name>A0A0S2TCI7_9GAMM</name>
<keyword evidence="3 10" id="KW-0813">Transport</keyword>
<sequence>MAAGVAGEGWGFPARTRRHFAFALAAAILLHLLSFAALIDAGPAVVGPLSQPAISLTLVTAPATAPAPPPPAVPSTPPAAHPPPPRPAPTQPAPTPTPPEPAASVAPTTPAPPAPVAAVPASPAPSEADIPVAAEPAVAEAPPAQPVASAQRHTPPSSEVAYHRNPDPHYPRAARRRGMEGVVELAVTVDRDGLPLEIRIRQSSGFEVLDREAQRAVRQWRFEPARRGGIAVTGEVVVPIRFRLQAG</sequence>
<accession>A0A0S2TCI7</accession>
<feature type="region of interest" description="Disordered" evidence="11">
    <location>
        <begin position="63"/>
        <end position="173"/>
    </location>
</feature>
<keyword evidence="7 10" id="KW-0653">Protein transport</keyword>
<keyword evidence="6" id="KW-0812">Transmembrane</keyword>
<dbReference type="GO" id="GO:0015891">
    <property type="term" value="P:siderophore transport"/>
    <property type="evidence" value="ECO:0007669"/>
    <property type="project" value="InterPro"/>
</dbReference>
<reference evidence="13" key="1">
    <citation type="submission" date="2015-10" db="EMBL/GenBank/DDBJ databases">
        <title>Description of Candidatus Tenderia electrophaga gen. nov, sp. nov., an Uncultivated Electroautotroph from a Biocathode Enrichment.</title>
        <authorList>
            <person name="Eddie B.J."/>
            <person name="Malanoski A.P."/>
            <person name="Wang Z."/>
            <person name="Hall R.J."/>
            <person name="Oh S.D."/>
            <person name="Heiner C."/>
            <person name="Lin B."/>
            <person name="Strycharz-Glaven S.M."/>
        </authorList>
    </citation>
    <scope>NUCLEOTIDE SEQUENCE [LARGE SCALE GENOMIC DNA]</scope>
    <source>
        <strain evidence="13">NRL1</strain>
    </source>
</reference>
<comment type="subcellular location">
    <subcellularLocation>
        <location evidence="1 10">Cell inner membrane</location>
        <topology evidence="1 10">Single-pass membrane protein</topology>
        <orientation evidence="1 10">Periplasmic side</orientation>
    </subcellularLocation>
</comment>